<dbReference type="SUPFAM" id="SSF50129">
    <property type="entry name" value="GroES-like"/>
    <property type="match status" value="1"/>
</dbReference>
<keyword evidence="1" id="KW-0521">NADP</keyword>
<reference evidence="3 4" key="1">
    <citation type="journal article" date="2017" name="Int. J. Syst. Evol. Microbiol.">
        <title>Pseudokineococcus basanitobsidens sp. nov., isolated from volcanic rock.</title>
        <authorList>
            <person name="Lee D.W."/>
            <person name="Park M.Y."/>
            <person name="Kim J.J."/>
            <person name="Kim B.S."/>
        </authorList>
    </citation>
    <scope>NUCLEOTIDE SEQUENCE [LARGE SCALE GENOMIC DNA]</scope>
    <source>
        <strain evidence="3 4">DSM 103726</strain>
    </source>
</reference>
<organism evidence="3 4">
    <name type="scientific">Pseudokineococcus basanitobsidens</name>
    <dbReference type="NCBI Taxonomy" id="1926649"/>
    <lineage>
        <taxon>Bacteria</taxon>
        <taxon>Bacillati</taxon>
        <taxon>Actinomycetota</taxon>
        <taxon>Actinomycetes</taxon>
        <taxon>Kineosporiales</taxon>
        <taxon>Kineosporiaceae</taxon>
        <taxon>Pseudokineococcus</taxon>
    </lineage>
</organism>
<dbReference type="Gene3D" id="3.90.180.10">
    <property type="entry name" value="Medium-chain alcohol dehydrogenases, catalytic domain"/>
    <property type="match status" value="1"/>
</dbReference>
<dbReference type="InterPro" id="IPR013154">
    <property type="entry name" value="ADH-like_N"/>
</dbReference>
<feature type="domain" description="Enoyl reductase (ER)" evidence="2">
    <location>
        <begin position="11"/>
        <end position="303"/>
    </location>
</feature>
<dbReference type="InterPro" id="IPR020843">
    <property type="entry name" value="ER"/>
</dbReference>
<name>A0ABU8RGK5_9ACTN</name>
<sequence length="306" mass="30812">MRAVQYSTYGSPADALSVVDVDEPHAGPGAVRVRVEAAGVNPVDWKVVAGAMVGASAGDPVPGGAVTAGKDVAGVVDEVGDGVGDVAVGDRLVGSAASGALAEHAVLDLWARLPETVTAEQAATLPVPAETALRVLELLDLQDGQTLLVDGGAGAVGIAITQIGLARGLRVVSTASEANHDFLVQLGATPTTYGDGLVGRVRAVAPDGVHGALDAAGKGSVPDLVELTGEPSKVVTIADFGAGELGVHVSSGDDERERRVREAVQLAGQGVVLVPVARTYALEDAVAAYEESRSGHVRGKLLVVPR</sequence>
<dbReference type="GO" id="GO:0016491">
    <property type="term" value="F:oxidoreductase activity"/>
    <property type="evidence" value="ECO:0007669"/>
    <property type="project" value="UniProtKB-KW"/>
</dbReference>
<evidence type="ECO:0000313" key="4">
    <source>
        <dbReference type="Proteomes" id="UP001387100"/>
    </source>
</evidence>
<evidence type="ECO:0000313" key="3">
    <source>
        <dbReference type="EMBL" id="MEJ5944185.1"/>
    </source>
</evidence>
<accession>A0ABU8RGK5</accession>
<dbReference type="InterPro" id="IPR051603">
    <property type="entry name" value="Zinc-ADH_QOR/CCCR"/>
</dbReference>
<protein>
    <submittedName>
        <fullName evidence="3">NADP-dependent oxidoreductase</fullName>
        <ecNumber evidence="3">1.-.-.-</ecNumber>
    </submittedName>
</protein>
<gene>
    <name evidence="3" type="ORF">WDZ17_02615</name>
</gene>
<dbReference type="PANTHER" id="PTHR44154">
    <property type="entry name" value="QUINONE OXIDOREDUCTASE"/>
    <property type="match status" value="1"/>
</dbReference>
<dbReference type="Proteomes" id="UP001387100">
    <property type="component" value="Unassembled WGS sequence"/>
</dbReference>
<dbReference type="InterPro" id="IPR036291">
    <property type="entry name" value="NAD(P)-bd_dom_sf"/>
</dbReference>
<keyword evidence="4" id="KW-1185">Reference proteome</keyword>
<dbReference type="RefSeq" id="WP_339573576.1">
    <property type="nucleotide sequence ID" value="NZ_JBBIAA010000002.1"/>
</dbReference>
<dbReference type="PANTHER" id="PTHR44154:SF1">
    <property type="entry name" value="QUINONE OXIDOREDUCTASE"/>
    <property type="match status" value="1"/>
</dbReference>
<dbReference type="Pfam" id="PF08240">
    <property type="entry name" value="ADH_N"/>
    <property type="match status" value="1"/>
</dbReference>
<dbReference type="EC" id="1.-.-.-" evidence="3"/>
<comment type="caution">
    <text evidence="3">The sequence shown here is derived from an EMBL/GenBank/DDBJ whole genome shotgun (WGS) entry which is preliminary data.</text>
</comment>
<dbReference type="Gene3D" id="3.40.50.720">
    <property type="entry name" value="NAD(P)-binding Rossmann-like Domain"/>
    <property type="match status" value="1"/>
</dbReference>
<evidence type="ECO:0000256" key="1">
    <source>
        <dbReference type="ARBA" id="ARBA00022857"/>
    </source>
</evidence>
<dbReference type="CDD" id="cd05289">
    <property type="entry name" value="MDR_like_2"/>
    <property type="match status" value="1"/>
</dbReference>
<dbReference type="SMART" id="SM00829">
    <property type="entry name" value="PKS_ER"/>
    <property type="match status" value="1"/>
</dbReference>
<proteinExistence type="predicted"/>
<dbReference type="Pfam" id="PF13602">
    <property type="entry name" value="ADH_zinc_N_2"/>
    <property type="match status" value="1"/>
</dbReference>
<dbReference type="InterPro" id="IPR011032">
    <property type="entry name" value="GroES-like_sf"/>
</dbReference>
<dbReference type="SUPFAM" id="SSF51735">
    <property type="entry name" value="NAD(P)-binding Rossmann-fold domains"/>
    <property type="match status" value="1"/>
</dbReference>
<evidence type="ECO:0000259" key="2">
    <source>
        <dbReference type="SMART" id="SM00829"/>
    </source>
</evidence>
<dbReference type="EMBL" id="JBBIAA010000002">
    <property type="protein sequence ID" value="MEJ5944185.1"/>
    <property type="molecule type" value="Genomic_DNA"/>
</dbReference>
<keyword evidence="3" id="KW-0560">Oxidoreductase</keyword>